<protein>
    <submittedName>
        <fullName evidence="3">NfeD-like family protein 1</fullName>
    </submittedName>
</protein>
<dbReference type="EMBL" id="QETA01000001">
    <property type="protein sequence ID" value="PWF25341.1"/>
    <property type="molecule type" value="Genomic_DNA"/>
</dbReference>
<dbReference type="Proteomes" id="UP000245212">
    <property type="component" value="Unassembled WGS sequence"/>
</dbReference>
<name>A0A2V1K2M2_9BURK</name>
<keyword evidence="1" id="KW-0472">Membrane</keyword>
<evidence type="ECO:0000313" key="3">
    <source>
        <dbReference type="EMBL" id="PWF25341.1"/>
    </source>
</evidence>
<dbReference type="InterPro" id="IPR002810">
    <property type="entry name" value="NfeD-like_C"/>
</dbReference>
<sequence>MWIWFGLAALALIGELSSGTFYLLLIALGFAGGGLAALAGLALPWQLVACALISLLGLLTLRKSGFLKKREVNSARNADVNLDIGRSVQVSQWDDNGLAAVQYRGATWQAELEPGAARTTGAHEIVALRGSRLVVRPR</sequence>
<evidence type="ECO:0000259" key="2">
    <source>
        <dbReference type="Pfam" id="PF01957"/>
    </source>
</evidence>
<keyword evidence="1" id="KW-0812">Transmembrane</keyword>
<reference evidence="4" key="1">
    <citation type="submission" date="2018-05" db="EMBL/GenBank/DDBJ databases">
        <authorList>
            <person name="Li Y."/>
        </authorList>
    </citation>
    <scope>NUCLEOTIDE SEQUENCE [LARGE SCALE GENOMIC DNA]</scope>
    <source>
        <strain evidence="4">3d-2-2</strain>
    </source>
</reference>
<keyword evidence="4" id="KW-1185">Reference proteome</keyword>
<evidence type="ECO:0000256" key="1">
    <source>
        <dbReference type="SAM" id="Phobius"/>
    </source>
</evidence>
<feature type="domain" description="NfeD-like C-terminal" evidence="2">
    <location>
        <begin position="81"/>
        <end position="137"/>
    </location>
</feature>
<accession>A0A2V1K2M2</accession>
<dbReference type="AlphaFoldDB" id="A0A2V1K2M2"/>
<organism evidence="3 4">
    <name type="scientific">Corticimicrobacter populi</name>
    <dbReference type="NCBI Taxonomy" id="2175229"/>
    <lineage>
        <taxon>Bacteria</taxon>
        <taxon>Pseudomonadati</taxon>
        <taxon>Pseudomonadota</taxon>
        <taxon>Betaproteobacteria</taxon>
        <taxon>Burkholderiales</taxon>
        <taxon>Alcaligenaceae</taxon>
        <taxon>Corticimicrobacter</taxon>
    </lineage>
</organism>
<keyword evidence="1" id="KW-1133">Transmembrane helix</keyword>
<comment type="caution">
    <text evidence="3">The sequence shown here is derived from an EMBL/GenBank/DDBJ whole genome shotgun (WGS) entry which is preliminary data.</text>
</comment>
<dbReference type="RefSeq" id="WP_109060743.1">
    <property type="nucleotide sequence ID" value="NZ_QETA01000001.1"/>
</dbReference>
<gene>
    <name evidence="3" type="ORF">DD235_04135</name>
</gene>
<feature type="transmembrane region" description="Helical" evidence="1">
    <location>
        <begin position="41"/>
        <end position="61"/>
    </location>
</feature>
<evidence type="ECO:0000313" key="4">
    <source>
        <dbReference type="Proteomes" id="UP000245212"/>
    </source>
</evidence>
<proteinExistence type="predicted"/>
<dbReference type="Pfam" id="PF01957">
    <property type="entry name" value="NfeD"/>
    <property type="match status" value="1"/>
</dbReference>